<dbReference type="CDD" id="cd16936">
    <property type="entry name" value="HATPase_RsbW-like"/>
    <property type="match status" value="1"/>
</dbReference>
<proteinExistence type="predicted"/>
<feature type="domain" description="Histidine kinase/HSP90-like ATPase" evidence="2">
    <location>
        <begin position="25"/>
        <end position="125"/>
    </location>
</feature>
<evidence type="ECO:0000259" key="2">
    <source>
        <dbReference type="Pfam" id="PF13581"/>
    </source>
</evidence>
<dbReference type="SUPFAM" id="SSF55874">
    <property type="entry name" value="ATPase domain of HSP90 chaperone/DNA topoisomerase II/histidine kinase"/>
    <property type="match status" value="1"/>
</dbReference>
<dbReference type="AlphaFoldDB" id="A0A7J0C847"/>
<dbReference type="PANTHER" id="PTHR35526:SF3">
    <property type="entry name" value="ANTI-SIGMA-F FACTOR RSBW"/>
    <property type="match status" value="1"/>
</dbReference>
<gene>
    <name evidence="3" type="ORF">Sfulv_31780</name>
</gene>
<dbReference type="InterPro" id="IPR036890">
    <property type="entry name" value="HATPase_C_sf"/>
</dbReference>
<dbReference type="Proteomes" id="UP000498980">
    <property type="component" value="Unassembled WGS sequence"/>
</dbReference>
<comment type="caution">
    <text evidence="3">The sequence shown here is derived from an EMBL/GenBank/DDBJ whole genome shotgun (WGS) entry which is preliminary data.</text>
</comment>
<dbReference type="GO" id="GO:0004674">
    <property type="term" value="F:protein serine/threonine kinase activity"/>
    <property type="evidence" value="ECO:0007669"/>
    <property type="project" value="UniProtKB-KW"/>
</dbReference>
<keyword evidence="1" id="KW-0418">Kinase</keyword>
<reference evidence="3 4" key="1">
    <citation type="submission" date="2020-05" db="EMBL/GenBank/DDBJ databases">
        <title>Whole genome shotgun sequence of Streptomyces fulvorobeus NBRC 15897.</title>
        <authorList>
            <person name="Komaki H."/>
            <person name="Tamura T."/>
        </authorList>
    </citation>
    <scope>NUCLEOTIDE SEQUENCE [LARGE SCALE GENOMIC DNA]</scope>
    <source>
        <strain evidence="3 4">NBRC 15897</strain>
    </source>
</reference>
<dbReference type="Gene3D" id="3.30.565.10">
    <property type="entry name" value="Histidine kinase-like ATPase, C-terminal domain"/>
    <property type="match status" value="1"/>
</dbReference>
<evidence type="ECO:0000256" key="1">
    <source>
        <dbReference type="ARBA" id="ARBA00022527"/>
    </source>
</evidence>
<keyword evidence="1" id="KW-0723">Serine/threonine-protein kinase</keyword>
<keyword evidence="1" id="KW-0808">Transferase</keyword>
<protein>
    <recommendedName>
        <fullName evidence="2">Histidine kinase/HSP90-like ATPase domain-containing protein</fullName>
    </recommendedName>
</protein>
<keyword evidence="4" id="KW-1185">Reference proteome</keyword>
<dbReference type="EMBL" id="BLWC01000001">
    <property type="protein sequence ID" value="GFM98367.1"/>
    <property type="molecule type" value="Genomic_DNA"/>
</dbReference>
<accession>A0A7J0C847</accession>
<name>A0A7J0C847_9ACTN</name>
<organism evidence="3 4">
    <name type="scientific">Streptomyces fulvorobeus</name>
    <dbReference type="NCBI Taxonomy" id="284028"/>
    <lineage>
        <taxon>Bacteria</taxon>
        <taxon>Bacillati</taxon>
        <taxon>Actinomycetota</taxon>
        <taxon>Actinomycetes</taxon>
        <taxon>Kitasatosporales</taxon>
        <taxon>Streptomycetaceae</taxon>
        <taxon>Streptomyces</taxon>
    </lineage>
</organism>
<dbReference type="InterPro" id="IPR003594">
    <property type="entry name" value="HATPase_dom"/>
</dbReference>
<dbReference type="PANTHER" id="PTHR35526">
    <property type="entry name" value="ANTI-SIGMA-F FACTOR RSBW-RELATED"/>
    <property type="match status" value="1"/>
</dbReference>
<evidence type="ECO:0000313" key="3">
    <source>
        <dbReference type="EMBL" id="GFM98367.1"/>
    </source>
</evidence>
<dbReference type="InterPro" id="IPR050267">
    <property type="entry name" value="Anti-sigma-factor_SerPK"/>
</dbReference>
<evidence type="ECO:0000313" key="4">
    <source>
        <dbReference type="Proteomes" id="UP000498980"/>
    </source>
</evidence>
<dbReference type="Pfam" id="PF13581">
    <property type="entry name" value="HATPase_c_2"/>
    <property type="match status" value="1"/>
</dbReference>
<sequence length="143" mass="15466">MTMTVAQPNAIDSPGYAAEVPCVRESVSLARAFISQVLAVWGMDDDVTGWGKIIVTELLANAVEHTETPVSRIHIERPSNGAVRIGVSDRSHDAPHLKTADLNAESGRGLSLVAAMSSQWGYDMHSWGKDTWAVVETPVGRER</sequence>